<accession>A0ABV5ANZ3</accession>
<gene>
    <name evidence="1" type="ORF">ACE41H_03800</name>
</gene>
<comment type="caution">
    <text evidence="1">The sequence shown here is derived from an EMBL/GenBank/DDBJ whole genome shotgun (WGS) entry which is preliminary data.</text>
</comment>
<proteinExistence type="predicted"/>
<dbReference type="RefSeq" id="WP_375353462.1">
    <property type="nucleotide sequence ID" value="NZ_JBHHMI010000002.1"/>
</dbReference>
<keyword evidence="2" id="KW-1185">Reference proteome</keyword>
<dbReference type="Proteomes" id="UP001580346">
    <property type="component" value="Unassembled WGS sequence"/>
</dbReference>
<dbReference type="EMBL" id="JBHHMI010000002">
    <property type="protein sequence ID" value="MFB5265910.1"/>
    <property type="molecule type" value="Genomic_DNA"/>
</dbReference>
<organism evidence="1 2">
    <name type="scientific">Paenibacillus enshidis</name>
    <dbReference type="NCBI Taxonomy" id="1458439"/>
    <lineage>
        <taxon>Bacteria</taxon>
        <taxon>Bacillati</taxon>
        <taxon>Bacillota</taxon>
        <taxon>Bacilli</taxon>
        <taxon>Bacillales</taxon>
        <taxon>Paenibacillaceae</taxon>
        <taxon>Paenibacillus</taxon>
    </lineage>
</organism>
<reference evidence="1 2" key="1">
    <citation type="submission" date="2024-09" db="EMBL/GenBank/DDBJ databases">
        <title>Paenibacillus zeirhizospherea sp. nov., isolated from surface of the maize (Zea mays) roots in a horticulture field, Hungary.</title>
        <authorList>
            <person name="Marton D."/>
            <person name="Farkas M."/>
            <person name="Bedics A."/>
            <person name="Toth E."/>
            <person name="Tancsics A."/>
            <person name="Boka K."/>
            <person name="Maroti G."/>
            <person name="Kriszt B."/>
            <person name="Cserhati M."/>
        </authorList>
    </citation>
    <scope>NUCLEOTIDE SEQUENCE [LARGE SCALE GENOMIC DNA]</scope>
    <source>
        <strain evidence="1 2">KCTC 33519</strain>
    </source>
</reference>
<sequence length="54" mass="6532">MTDRVYTSLWMTQFLRGTEQEMKLRIQEAVRNHDMELITSIAFHLSLRNQQHLL</sequence>
<name>A0ABV5ANZ3_9BACL</name>
<protein>
    <submittedName>
        <fullName evidence="1">Uncharacterized protein</fullName>
    </submittedName>
</protein>
<evidence type="ECO:0000313" key="2">
    <source>
        <dbReference type="Proteomes" id="UP001580346"/>
    </source>
</evidence>
<evidence type="ECO:0000313" key="1">
    <source>
        <dbReference type="EMBL" id="MFB5265910.1"/>
    </source>
</evidence>